<comment type="caution">
    <text evidence="4">The sequence shown here is derived from an EMBL/GenBank/DDBJ whole genome shotgun (WGS) entry which is preliminary data.</text>
</comment>
<evidence type="ECO:0000313" key="4">
    <source>
        <dbReference type="EMBL" id="KAI3430999.1"/>
    </source>
</evidence>
<dbReference type="OrthoDB" id="372487at2759"/>
<dbReference type="Gene3D" id="3.40.50.12390">
    <property type="match status" value="2"/>
</dbReference>
<dbReference type="GO" id="GO:0004534">
    <property type="term" value="F:5'-3' RNA exonuclease activity"/>
    <property type="evidence" value="ECO:0007669"/>
    <property type="project" value="TreeGrafter"/>
</dbReference>
<sequence>MGVPGLQSWLKRRYPGAFVPLPADFCCDHLYLDISSTLHQVIRKSYTKQDFHQALHRRLDDILAKAKPRQRVVLALDGPAPLAKLLEQRRRRRRESDKSQRNAAADVAAAEAIAAKASSSSSSSSSSDDEPSGVAEAEASQGPLLRQRLRDPQLSTLGLTTGTLLMLEVHSSLKAYICKKLAHPTTSHLSFELSDSRVKGEGELKILSRLLHPTTSSAGNDSNGSSQQRDATHLVIGADSDLLLMALVAGQRSVYILPDLPEEQHQKRSRGWQQAPAGVPETVPQSADEPAWRYNSAAKGTARRRTSQLVVFSRDAAEQLWLEQHLSSGGGSNGGQADPEQQREVTTLALDLLLLALMCSGDDYLPAVQGAQLSNKNRPGLWDLYTSMRLEPQWQGQCLVLRTPTDDGAYSSANCSTNGGGDGGGDGGGGSPPVRLNAPMLHALLLEYHRQRYVNMDPPTASSSGSGSGSGGSVDGSGAVAWDRRDVAAAAALASRLPADDSLAAAAVNGGSGRRNITMRSLDAQPESYMEGLEWVLGMYCSGAVHDYRFTYELAAPSLPQLLLALEAPRQATWNAGAVGVGAAAGDGGSRSLQPLPPAACAMALLPRGGRLHAATALRHLMDEGSELDEIYATCDTCLGLGQQLSNLGRDLATTRARLAVTELQLAAAKAEASVAQGAGGKAAAVAALEAVLEGQDEEVARLRVLLSQVSRIQQEHLNDVHPYKPFPLEQLEAAVAAVPLESYPRQERLLAQFGREFVYSRAPGMGPGAPARDGPAAAAAAKPAGSVWRLERLIPEPAAGTGAEAAPAAAGGGLATAQKEGDAVGGSSNGNGNGNGSGSGSSGGNGGRDLQPGQQAPADVAALPPLPAPYVAIQPWLKDCLSFAAMYPRVADPFLIRRSNSRVMREKLPPRPYMQPNPAQRAPPAASATAARRPSAAASPGLAARGDWQQRGSRRSGSSSGVRSRHPAHPTLHPSQRSPLHSLAGGRCGRGAGRSAAAMLQGCTRLLSTLPRMLRVL</sequence>
<accession>A0A9D4TQP4</accession>
<dbReference type="InterPro" id="IPR027073">
    <property type="entry name" value="5_3_exoribonuclease"/>
</dbReference>
<feature type="region of interest" description="Disordered" evidence="2">
    <location>
        <begin position="116"/>
        <end position="148"/>
    </location>
</feature>
<organism evidence="4 5">
    <name type="scientific">Chlorella vulgaris</name>
    <name type="common">Green alga</name>
    <dbReference type="NCBI Taxonomy" id="3077"/>
    <lineage>
        <taxon>Eukaryota</taxon>
        <taxon>Viridiplantae</taxon>
        <taxon>Chlorophyta</taxon>
        <taxon>core chlorophytes</taxon>
        <taxon>Trebouxiophyceae</taxon>
        <taxon>Chlorellales</taxon>
        <taxon>Chlorellaceae</taxon>
        <taxon>Chlorella clade</taxon>
        <taxon>Chlorella</taxon>
    </lineage>
</organism>
<feature type="compositionally biased region" description="Low complexity" evidence="2">
    <location>
        <begin position="917"/>
        <end position="946"/>
    </location>
</feature>
<evidence type="ECO:0000256" key="2">
    <source>
        <dbReference type="SAM" id="MobiDB-lite"/>
    </source>
</evidence>
<dbReference type="Proteomes" id="UP001055712">
    <property type="component" value="Unassembled WGS sequence"/>
</dbReference>
<dbReference type="InterPro" id="IPR004859">
    <property type="entry name" value="Xrn1_N"/>
</dbReference>
<dbReference type="GO" id="GO:0003723">
    <property type="term" value="F:RNA binding"/>
    <property type="evidence" value="ECO:0007669"/>
    <property type="project" value="TreeGrafter"/>
</dbReference>
<feature type="domain" description="Xrn1 N-terminal" evidence="3">
    <location>
        <begin position="1"/>
        <end position="257"/>
    </location>
</feature>
<feature type="compositionally biased region" description="Gly residues" evidence="2">
    <location>
        <begin position="466"/>
        <end position="475"/>
    </location>
</feature>
<feature type="compositionally biased region" description="Gly residues" evidence="2">
    <location>
        <begin position="418"/>
        <end position="431"/>
    </location>
</feature>
<dbReference type="PANTHER" id="PTHR12341">
    <property type="entry name" value="5'-&gt;3' EXORIBONUCLEASE"/>
    <property type="match status" value="1"/>
</dbReference>
<reference evidence="4" key="1">
    <citation type="journal article" date="2019" name="Plant J.">
        <title>Chlorella vulgaris genome assembly and annotation reveals the molecular basis for metabolic acclimation to high light conditions.</title>
        <authorList>
            <person name="Cecchin M."/>
            <person name="Marcolungo L."/>
            <person name="Rossato M."/>
            <person name="Girolomoni L."/>
            <person name="Cosentino E."/>
            <person name="Cuine S."/>
            <person name="Li-Beisson Y."/>
            <person name="Delledonne M."/>
            <person name="Ballottari M."/>
        </authorList>
    </citation>
    <scope>NUCLEOTIDE SEQUENCE</scope>
    <source>
        <strain evidence="4">211/11P</strain>
    </source>
</reference>
<feature type="region of interest" description="Disordered" evidence="2">
    <location>
        <begin position="801"/>
        <end position="862"/>
    </location>
</feature>
<protein>
    <recommendedName>
        <fullName evidence="3">Xrn1 N-terminal domain-containing protein</fullName>
    </recommendedName>
</protein>
<feature type="region of interest" description="Disordered" evidence="2">
    <location>
        <begin position="412"/>
        <end position="434"/>
    </location>
</feature>
<dbReference type="AlphaFoldDB" id="A0A9D4TQP4"/>
<feature type="region of interest" description="Disordered" evidence="2">
    <location>
        <begin position="86"/>
        <end position="105"/>
    </location>
</feature>
<feature type="region of interest" description="Disordered" evidence="2">
    <location>
        <begin position="456"/>
        <end position="477"/>
    </location>
</feature>
<dbReference type="Pfam" id="PF03159">
    <property type="entry name" value="XRN_N"/>
    <property type="match status" value="1"/>
</dbReference>
<reference evidence="4" key="2">
    <citation type="submission" date="2020-11" db="EMBL/GenBank/DDBJ databases">
        <authorList>
            <person name="Cecchin M."/>
            <person name="Marcolungo L."/>
            <person name="Rossato M."/>
            <person name="Girolomoni L."/>
            <person name="Cosentino E."/>
            <person name="Cuine S."/>
            <person name="Li-Beisson Y."/>
            <person name="Delledonne M."/>
            <person name="Ballottari M."/>
        </authorList>
    </citation>
    <scope>NUCLEOTIDE SEQUENCE</scope>
    <source>
        <strain evidence="4">211/11P</strain>
        <tissue evidence="4">Whole cell</tissue>
    </source>
</reference>
<evidence type="ECO:0000313" key="5">
    <source>
        <dbReference type="Proteomes" id="UP001055712"/>
    </source>
</evidence>
<dbReference type="PANTHER" id="PTHR12341:SF7">
    <property type="entry name" value="5'-3' EXORIBONUCLEASE 1"/>
    <property type="match status" value="1"/>
</dbReference>
<feature type="compositionally biased region" description="Gly residues" evidence="2">
    <location>
        <begin position="824"/>
        <end position="848"/>
    </location>
</feature>
<name>A0A9D4TQP4_CHLVU</name>
<comment type="similarity">
    <text evidence="1">Belongs to the 5'-3' exonuclease family.</text>
</comment>
<evidence type="ECO:0000259" key="3">
    <source>
        <dbReference type="Pfam" id="PF03159"/>
    </source>
</evidence>
<feature type="compositionally biased region" description="Low complexity" evidence="2">
    <location>
        <begin position="116"/>
        <end position="126"/>
    </location>
</feature>
<dbReference type="GO" id="GO:0005634">
    <property type="term" value="C:nucleus"/>
    <property type="evidence" value="ECO:0007669"/>
    <property type="project" value="TreeGrafter"/>
</dbReference>
<feature type="compositionally biased region" description="Low complexity" evidence="2">
    <location>
        <begin position="801"/>
        <end position="810"/>
    </location>
</feature>
<evidence type="ECO:0000256" key="1">
    <source>
        <dbReference type="ARBA" id="ARBA00038299"/>
    </source>
</evidence>
<feature type="region of interest" description="Disordered" evidence="2">
    <location>
        <begin position="909"/>
        <end position="993"/>
    </location>
</feature>
<gene>
    <name evidence="4" type="ORF">D9Q98_009401</name>
</gene>
<proteinExistence type="inferred from homology"/>
<dbReference type="GO" id="GO:0000956">
    <property type="term" value="P:nuclear-transcribed mRNA catabolic process"/>
    <property type="evidence" value="ECO:0007669"/>
    <property type="project" value="TreeGrafter"/>
</dbReference>
<dbReference type="EMBL" id="SIDB01000007">
    <property type="protein sequence ID" value="KAI3430999.1"/>
    <property type="molecule type" value="Genomic_DNA"/>
</dbReference>
<keyword evidence="5" id="KW-1185">Reference proteome</keyword>
<feature type="region of interest" description="Disordered" evidence="2">
    <location>
        <begin position="266"/>
        <end position="287"/>
    </location>
</feature>